<feature type="coiled-coil region" evidence="3">
    <location>
        <begin position="40"/>
        <end position="81"/>
    </location>
</feature>
<gene>
    <name evidence="5" type="ORF">S12H4_48786</name>
</gene>
<organism evidence="5">
    <name type="scientific">marine sediment metagenome</name>
    <dbReference type="NCBI Taxonomy" id="412755"/>
    <lineage>
        <taxon>unclassified sequences</taxon>
        <taxon>metagenomes</taxon>
        <taxon>ecological metagenomes</taxon>
    </lineage>
</organism>
<dbReference type="GO" id="GO:0005524">
    <property type="term" value="F:ATP binding"/>
    <property type="evidence" value="ECO:0007669"/>
    <property type="project" value="UniProtKB-KW"/>
</dbReference>
<dbReference type="Gene3D" id="1.10.287.380">
    <property type="entry name" value="Valyl-tRNA synthetase, C-terminal domain"/>
    <property type="match status" value="1"/>
</dbReference>
<proteinExistence type="predicted"/>
<reference evidence="5" key="1">
    <citation type="journal article" date="2014" name="Front. Microbiol.">
        <title>High frequency of phylogenetically diverse reductive dehalogenase-homologous genes in deep subseafloor sedimentary metagenomes.</title>
        <authorList>
            <person name="Kawai M."/>
            <person name="Futagami T."/>
            <person name="Toyoda A."/>
            <person name="Takaki Y."/>
            <person name="Nishi S."/>
            <person name="Hori S."/>
            <person name="Arai W."/>
            <person name="Tsubouchi T."/>
            <person name="Morono Y."/>
            <person name="Uchiyama I."/>
            <person name="Ito T."/>
            <person name="Fujiyama A."/>
            <person name="Inagaki F."/>
            <person name="Takami H."/>
        </authorList>
    </citation>
    <scope>NUCLEOTIDE SEQUENCE</scope>
    <source>
        <strain evidence="5">Expedition CK06-06</strain>
    </source>
</reference>
<evidence type="ECO:0000256" key="3">
    <source>
        <dbReference type="SAM" id="Coils"/>
    </source>
</evidence>
<accession>X1V423</accession>
<dbReference type="InterPro" id="IPR032524">
    <property type="entry name" value="ABC_tran_C"/>
</dbReference>
<name>X1V423_9ZZZZ</name>
<evidence type="ECO:0000256" key="2">
    <source>
        <dbReference type="ARBA" id="ARBA00022840"/>
    </source>
</evidence>
<dbReference type="AlphaFoldDB" id="X1V423"/>
<feature type="domain" description="ABC transporter Uup C-terminal" evidence="4">
    <location>
        <begin position="5"/>
        <end position="64"/>
    </location>
</feature>
<feature type="non-terminal residue" evidence="5">
    <location>
        <position position="1"/>
    </location>
</feature>
<dbReference type="EMBL" id="BARW01030530">
    <property type="protein sequence ID" value="GAJ06931.1"/>
    <property type="molecule type" value="Genomic_DNA"/>
</dbReference>
<evidence type="ECO:0000259" key="4">
    <source>
        <dbReference type="Pfam" id="PF16326"/>
    </source>
</evidence>
<keyword evidence="1" id="KW-0547">Nucleotide-binding</keyword>
<keyword evidence="2" id="KW-0067">ATP-binding</keyword>
<evidence type="ECO:0000256" key="1">
    <source>
        <dbReference type="ARBA" id="ARBA00022741"/>
    </source>
</evidence>
<sequence length="88" mass="10150">SPVNRRIAEIEQEVAASTEPIKEIEAMIADPAHYQDSQNVVAINREYTALRERVARLTSEWDGLTAEAERIKLEYRRAQENLPYKSYS</sequence>
<dbReference type="GO" id="GO:0003677">
    <property type="term" value="F:DNA binding"/>
    <property type="evidence" value="ECO:0007669"/>
    <property type="project" value="InterPro"/>
</dbReference>
<keyword evidence="3" id="KW-0175">Coiled coil</keyword>
<dbReference type="InterPro" id="IPR037118">
    <property type="entry name" value="Val-tRNA_synth_C_sf"/>
</dbReference>
<protein>
    <recommendedName>
        <fullName evidence="4">ABC transporter Uup C-terminal domain-containing protein</fullName>
    </recommendedName>
</protein>
<comment type="caution">
    <text evidence="5">The sequence shown here is derived from an EMBL/GenBank/DDBJ whole genome shotgun (WGS) entry which is preliminary data.</text>
</comment>
<evidence type="ECO:0000313" key="5">
    <source>
        <dbReference type="EMBL" id="GAJ06931.1"/>
    </source>
</evidence>
<dbReference type="Pfam" id="PF16326">
    <property type="entry name" value="ABC_tran_CTD"/>
    <property type="match status" value="1"/>
</dbReference>